<dbReference type="InterPro" id="IPR026983">
    <property type="entry name" value="DHC"/>
</dbReference>
<feature type="domain" description="Dynein heavy chain AAA module D4" evidence="1">
    <location>
        <begin position="258"/>
        <end position="366"/>
    </location>
</feature>
<dbReference type="Gene3D" id="1.20.920.30">
    <property type="match status" value="1"/>
</dbReference>
<accession>A0A5J4TF66</accession>
<dbReference type="Pfam" id="PF12775">
    <property type="entry name" value="AAA_7"/>
    <property type="match status" value="1"/>
</dbReference>
<proteinExistence type="predicted"/>
<dbReference type="GO" id="GO:0030286">
    <property type="term" value="C:dynein complex"/>
    <property type="evidence" value="ECO:0007669"/>
    <property type="project" value="InterPro"/>
</dbReference>
<protein>
    <submittedName>
        <fullName evidence="3">Putative dynein heavy chain</fullName>
    </submittedName>
</protein>
<dbReference type="GO" id="GO:0051959">
    <property type="term" value="F:dynein light intermediate chain binding"/>
    <property type="evidence" value="ECO:0007669"/>
    <property type="project" value="InterPro"/>
</dbReference>
<dbReference type="Gene3D" id="3.40.50.300">
    <property type="entry name" value="P-loop containing nucleotide triphosphate hydrolases"/>
    <property type="match status" value="1"/>
</dbReference>
<dbReference type="InterPro" id="IPR027417">
    <property type="entry name" value="P-loop_NTPase"/>
</dbReference>
<dbReference type="PANTHER" id="PTHR22878:SF68">
    <property type="entry name" value="DYNEIN HEAVY CHAIN 6, AXONEMAL-LIKE"/>
    <property type="match status" value="1"/>
</dbReference>
<dbReference type="OrthoDB" id="5593012at2759"/>
<dbReference type="GO" id="GO:0007018">
    <property type="term" value="P:microtubule-based movement"/>
    <property type="evidence" value="ECO:0007669"/>
    <property type="project" value="InterPro"/>
</dbReference>
<dbReference type="Pfam" id="PF12780">
    <property type="entry name" value="AAA_8"/>
    <property type="match status" value="1"/>
</dbReference>
<dbReference type="EMBL" id="SNRW01033233">
    <property type="protein sequence ID" value="KAA6356290.1"/>
    <property type="molecule type" value="Genomic_DNA"/>
</dbReference>
<organism evidence="3 4">
    <name type="scientific">Streblomastix strix</name>
    <dbReference type="NCBI Taxonomy" id="222440"/>
    <lineage>
        <taxon>Eukaryota</taxon>
        <taxon>Metamonada</taxon>
        <taxon>Preaxostyla</taxon>
        <taxon>Oxymonadida</taxon>
        <taxon>Streblomastigidae</taxon>
        <taxon>Streblomastix</taxon>
    </lineage>
</organism>
<dbReference type="Pfam" id="PF22597">
    <property type="entry name" value="DYN_lid"/>
    <property type="match status" value="1"/>
</dbReference>
<dbReference type="InterPro" id="IPR054354">
    <property type="entry name" value="DYNC2H1-like_lid"/>
</dbReference>
<dbReference type="Proteomes" id="UP000324800">
    <property type="component" value="Unassembled WGS sequence"/>
</dbReference>
<dbReference type="AlphaFoldDB" id="A0A5J4TF66"/>
<dbReference type="SUPFAM" id="SSF52540">
    <property type="entry name" value="P-loop containing nucleoside triphosphate hydrolases"/>
    <property type="match status" value="2"/>
</dbReference>
<evidence type="ECO:0000259" key="1">
    <source>
        <dbReference type="Pfam" id="PF12780"/>
    </source>
</evidence>
<dbReference type="InterPro" id="IPR024317">
    <property type="entry name" value="Dynein_heavy_chain_D4_dom"/>
</dbReference>
<evidence type="ECO:0000313" key="3">
    <source>
        <dbReference type="EMBL" id="KAA6356290.1"/>
    </source>
</evidence>
<evidence type="ECO:0000259" key="2">
    <source>
        <dbReference type="Pfam" id="PF22597"/>
    </source>
</evidence>
<dbReference type="FunFam" id="1.20.920.30:FF:000005">
    <property type="entry name" value="Dynein, axonemal, heavy chain 2"/>
    <property type="match status" value="1"/>
</dbReference>
<sequence length="368" mass="41714">MPAPDTFGSQPPLELIRQMLGTGGWYDRQLLQFRPIKGTSTIAACGPPGGGRNKVSERLTALFTQLRIPQPSEKSLFSIFNSILYGHVKQYDYQQVIKDVVAPVVRASIELYNHALAELRPTPSKSHYVFNVRDLSKVFQGMMNTNQNTVQDELQFQRLWAHESCRIFADRLISKEDRNILTIKICDLAKQYFHQGWNHDEIYVIGQPKMWLDFLQMGSDLPRPYEELQDIKKIQPILANALADFNADCALHKQKEVDIVFFTDAVEHIARITRIIRQARGNALLVGVGGCGKQSLTRLSSFIAGCQCFEIQLSKNYGQNEFREDLRKLYGQAGADGKPTVFLLNDTQIVKESFLEDLNCILGSGEEK</sequence>
<comment type="caution">
    <text evidence="3">The sequence shown here is derived from an EMBL/GenBank/DDBJ whole genome shotgun (WGS) entry which is preliminary data.</text>
</comment>
<reference evidence="3 4" key="1">
    <citation type="submission" date="2019-03" db="EMBL/GenBank/DDBJ databases">
        <title>Single cell metagenomics reveals metabolic interactions within the superorganism composed of flagellate Streblomastix strix and complex community of Bacteroidetes bacteria on its surface.</title>
        <authorList>
            <person name="Treitli S.C."/>
            <person name="Kolisko M."/>
            <person name="Husnik F."/>
            <person name="Keeling P."/>
            <person name="Hampl V."/>
        </authorList>
    </citation>
    <scope>NUCLEOTIDE SEQUENCE [LARGE SCALE GENOMIC DNA]</scope>
    <source>
        <strain evidence="3">ST1C</strain>
    </source>
</reference>
<evidence type="ECO:0000313" key="4">
    <source>
        <dbReference type="Proteomes" id="UP000324800"/>
    </source>
</evidence>
<dbReference type="GO" id="GO:0045505">
    <property type="term" value="F:dynein intermediate chain binding"/>
    <property type="evidence" value="ECO:0007669"/>
    <property type="project" value="InterPro"/>
</dbReference>
<gene>
    <name evidence="3" type="ORF">EZS28_048183</name>
</gene>
<feature type="domain" description="Dynein 2 heavy chain 1 cytoplasmic ATPase lid" evidence="2">
    <location>
        <begin position="97"/>
        <end position="178"/>
    </location>
</feature>
<dbReference type="PANTHER" id="PTHR22878">
    <property type="entry name" value="DYNEIN HEAVY CHAIN 6, AXONEMAL-LIKE-RELATED"/>
    <property type="match status" value="1"/>
</dbReference>
<name>A0A5J4TF66_9EUKA</name>